<keyword evidence="3" id="KW-1185">Reference proteome</keyword>
<dbReference type="InterPro" id="IPR025659">
    <property type="entry name" value="Tubby-like_C"/>
</dbReference>
<name>A0A1I0A7P0_9BACI</name>
<organism evidence="2 3">
    <name type="scientific">Oceanobacillus limi</name>
    <dbReference type="NCBI Taxonomy" id="930131"/>
    <lineage>
        <taxon>Bacteria</taxon>
        <taxon>Bacillati</taxon>
        <taxon>Bacillota</taxon>
        <taxon>Bacilli</taxon>
        <taxon>Bacillales</taxon>
        <taxon>Bacillaceae</taxon>
        <taxon>Oceanobacillus</taxon>
    </lineage>
</organism>
<dbReference type="Pfam" id="PF04525">
    <property type="entry name" value="LOR"/>
    <property type="match status" value="1"/>
</dbReference>
<comment type="similarity">
    <text evidence="1">Belongs to the LOR family.</text>
</comment>
<dbReference type="AlphaFoldDB" id="A0A1I0A7P0"/>
<dbReference type="RefSeq" id="WP_090867417.1">
    <property type="nucleotide sequence ID" value="NZ_FOHE01000003.1"/>
</dbReference>
<evidence type="ECO:0000313" key="3">
    <source>
        <dbReference type="Proteomes" id="UP000198618"/>
    </source>
</evidence>
<dbReference type="Proteomes" id="UP000198618">
    <property type="component" value="Unassembled WGS sequence"/>
</dbReference>
<dbReference type="OrthoDB" id="652307at2"/>
<sequence>METNTVILKDKLVKTGSSPVFDESYNEIGSIHYKFLSVKGKVEIKDTSENLVSKGGAKLVSLLPKWQITSGSGDEIGTIKRKPSLFRKKYSYRNSQGNTYNIKGSITDRTFDVVNDRGVRVIQVFSISSIISLRPHTFAVEINGKEFSTWEAINLVQGIRSLVKREQKSKQNQHDV</sequence>
<dbReference type="Gene3D" id="2.40.160.200">
    <property type="entry name" value="LURP1-related"/>
    <property type="match status" value="1"/>
</dbReference>
<proteinExistence type="inferred from homology"/>
<reference evidence="2 3" key="1">
    <citation type="submission" date="2016-10" db="EMBL/GenBank/DDBJ databases">
        <authorList>
            <person name="de Groot N.N."/>
        </authorList>
    </citation>
    <scope>NUCLEOTIDE SEQUENCE [LARGE SCALE GENOMIC DNA]</scope>
    <source>
        <strain evidence="2 3">IBRC-M 10780</strain>
    </source>
</reference>
<dbReference type="EMBL" id="FOHE01000003">
    <property type="protein sequence ID" value="SES90216.1"/>
    <property type="molecule type" value="Genomic_DNA"/>
</dbReference>
<protein>
    <submittedName>
        <fullName evidence="2">Uncharacterized protein YxjI</fullName>
    </submittedName>
</protein>
<evidence type="ECO:0000256" key="1">
    <source>
        <dbReference type="ARBA" id="ARBA00005437"/>
    </source>
</evidence>
<dbReference type="InterPro" id="IPR007612">
    <property type="entry name" value="LOR"/>
</dbReference>
<dbReference type="InterPro" id="IPR038595">
    <property type="entry name" value="LOR_sf"/>
</dbReference>
<dbReference type="SUPFAM" id="SSF54518">
    <property type="entry name" value="Tubby C-terminal domain-like"/>
    <property type="match status" value="1"/>
</dbReference>
<gene>
    <name evidence="2" type="ORF">SAMN05216389_103114</name>
</gene>
<evidence type="ECO:0000313" key="2">
    <source>
        <dbReference type="EMBL" id="SES90216.1"/>
    </source>
</evidence>
<dbReference type="STRING" id="930131.SAMN05216389_103114"/>
<accession>A0A1I0A7P0</accession>